<comment type="caution">
    <text evidence="17">The sequence shown here is derived from an EMBL/GenBank/DDBJ whole genome shotgun (WGS) entry which is preliminary data.</text>
</comment>
<evidence type="ECO:0000259" key="16">
    <source>
        <dbReference type="Pfam" id="PF05201"/>
    </source>
</evidence>
<dbReference type="PIRSF" id="PIRSF000445">
    <property type="entry name" value="4pyrrol_synth_GluRdtase"/>
    <property type="match status" value="1"/>
</dbReference>
<feature type="binding site" evidence="8 10">
    <location>
        <position position="103"/>
    </location>
    <ligand>
        <name>substrate</name>
    </ligand>
</feature>
<dbReference type="InterPro" id="IPR036343">
    <property type="entry name" value="GluRdtase_N_sf"/>
</dbReference>
<keyword evidence="18" id="KW-1185">Reference proteome</keyword>
<evidence type="ECO:0000256" key="11">
    <source>
        <dbReference type="PIRSR" id="PIRSR000445-3"/>
    </source>
</evidence>
<dbReference type="Gene3D" id="3.30.460.30">
    <property type="entry name" value="Glutamyl-tRNA reductase, N-terminal domain"/>
    <property type="match status" value="1"/>
</dbReference>
<feature type="domain" description="Quinate/shikimate 5-dehydrogenase/glutamyl-tRNA reductase" evidence="15">
    <location>
        <begin position="162"/>
        <end position="276"/>
    </location>
</feature>
<dbReference type="PANTHER" id="PTHR43013">
    <property type="entry name" value="GLUTAMYL-TRNA REDUCTASE"/>
    <property type="match status" value="1"/>
</dbReference>
<feature type="site" description="Important for activity" evidence="8 12">
    <location>
        <position position="82"/>
    </location>
</feature>
<evidence type="ECO:0000259" key="15">
    <source>
        <dbReference type="Pfam" id="PF01488"/>
    </source>
</evidence>
<comment type="function">
    <text evidence="8">Catalyzes the NADPH-dependent reduction of glutamyl-tRNA(Glu) to glutamate 1-semialdehyde (GSA).</text>
</comment>
<evidence type="ECO:0000256" key="9">
    <source>
        <dbReference type="PIRSR" id="PIRSR000445-1"/>
    </source>
</evidence>
<dbReference type="EC" id="1.2.1.70" evidence="3 8"/>
<dbReference type="InterPro" id="IPR018214">
    <property type="entry name" value="GluRdtase_CS"/>
</dbReference>
<dbReference type="GO" id="GO:0050661">
    <property type="term" value="F:NADP binding"/>
    <property type="evidence" value="ECO:0007669"/>
    <property type="project" value="InterPro"/>
</dbReference>
<evidence type="ECO:0000256" key="4">
    <source>
        <dbReference type="ARBA" id="ARBA00022857"/>
    </source>
</evidence>
<evidence type="ECO:0000256" key="1">
    <source>
        <dbReference type="ARBA" id="ARBA00005059"/>
    </source>
</evidence>
<dbReference type="Proteomes" id="UP000192315">
    <property type="component" value="Unassembled WGS sequence"/>
</dbReference>
<dbReference type="AlphaFoldDB" id="A0A8G2FVE7"/>
<feature type="binding site" evidence="8 10">
    <location>
        <begin position="97"/>
        <end position="99"/>
    </location>
    <ligand>
        <name>substrate</name>
    </ligand>
</feature>
<protein>
    <recommendedName>
        <fullName evidence="3 8">Glutamyl-tRNA reductase</fullName>
        <shortName evidence="8">GluTR</shortName>
        <ecNumber evidence="3 8">1.2.1.70</ecNumber>
    </recommendedName>
</protein>
<evidence type="ECO:0000256" key="5">
    <source>
        <dbReference type="ARBA" id="ARBA00023002"/>
    </source>
</evidence>
<dbReference type="Pfam" id="PF05201">
    <property type="entry name" value="GlutR_N"/>
    <property type="match status" value="1"/>
</dbReference>
<dbReference type="GO" id="GO:0008883">
    <property type="term" value="F:glutamyl-tRNA reductase activity"/>
    <property type="evidence" value="ECO:0007669"/>
    <property type="project" value="UniProtKB-UniRule"/>
</dbReference>
<feature type="binding site" evidence="8 10">
    <location>
        <position position="92"/>
    </location>
    <ligand>
        <name>substrate</name>
    </ligand>
</feature>
<proteinExistence type="inferred from homology"/>
<evidence type="ECO:0000313" key="17">
    <source>
        <dbReference type="EMBL" id="SMD30188.1"/>
    </source>
</evidence>
<dbReference type="PANTHER" id="PTHR43013:SF1">
    <property type="entry name" value="GLUTAMYL-TRNA REDUCTASE"/>
    <property type="match status" value="1"/>
</dbReference>
<dbReference type="Pfam" id="PF00745">
    <property type="entry name" value="GlutR_dimer"/>
    <property type="match status" value="1"/>
</dbReference>
<comment type="pathway">
    <text evidence="1 8 13">Porphyrin-containing compound metabolism; protoporphyrin-IX biosynthesis; 5-aminolevulinate from L-glutamyl-tRNA(Glu): step 1/2.</text>
</comment>
<feature type="domain" description="Glutamyl-tRNA reductase N-terminal" evidence="16">
    <location>
        <begin position="32"/>
        <end position="139"/>
    </location>
</feature>
<evidence type="ECO:0000256" key="6">
    <source>
        <dbReference type="ARBA" id="ARBA00023244"/>
    </source>
</evidence>
<evidence type="ECO:0000256" key="12">
    <source>
        <dbReference type="PIRSR" id="PIRSR000445-4"/>
    </source>
</evidence>
<dbReference type="SUPFAM" id="SSF51735">
    <property type="entry name" value="NAD(P)-binding Rossmann-fold domains"/>
    <property type="match status" value="1"/>
</dbReference>
<feature type="binding site" evidence="8 11">
    <location>
        <begin position="171"/>
        <end position="176"/>
    </location>
    <ligand>
        <name>NADP(+)</name>
        <dbReference type="ChEBI" id="CHEBI:58349"/>
    </ligand>
</feature>
<organism evidence="17 18">
    <name type="scientific">Picrophilus torridus (strain ATCC 700027 / DSM 9790 / JCM 10055 / NBRC 100828 / KAW 2/3)</name>
    <dbReference type="NCBI Taxonomy" id="1122961"/>
    <lineage>
        <taxon>Archaea</taxon>
        <taxon>Methanobacteriati</taxon>
        <taxon>Thermoplasmatota</taxon>
        <taxon>Thermoplasmata</taxon>
        <taxon>Thermoplasmatales</taxon>
        <taxon>Picrophilaceae</taxon>
        <taxon>Picrophilus</taxon>
    </lineage>
</organism>
<feature type="domain" description="Tetrapyrrole biosynthesis glutamyl-tRNA reductase dimerisation" evidence="14">
    <location>
        <begin position="294"/>
        <end position="377"/>
    </location>
</feature>
<sequence>MIIMIPIYAITWNFRDTPEGFDKIVNNDYNYFESLCKKSSIDEFVILITCNRVEIYAYTRNEINKDLFKDSLIYNYPESTMHLLRVASGLESMSIGENDIMRQVKEAYELSIKRKTSGKILSYIFKKALNVGKGVRTQTSISRGKTSIPAISLDICDNEYGINNKSILIIGNGKMATDFSRYLKEYRPGNVTIAGRSIDHARNLAVLYGYSYDSIKNLNNLIKNSDIIIAATSAGNYIVKDLGDLARNKYFIDISKPENIDPEISKYARLLSINEIGKILKRNEDEKKGEVEIAEVIINQEQKTIDEKLKEMMLDDVIAMFYKFANNVKKDELEELFLIQDFNDEQKKDIDAMTSSLINKILAPYTNSVKQFIKENKNFDYILNEYKKMLEQFMENIVKKL</sequence>
<dbReference type="InterPro" id="IPR000343">
    <property type="entry name" value="4pyrrol_synth_GluRdtase"/>
</dbReference>
<dbReference type="InterPro" id="IPR036291">
    <property type="entry name" value="NAD(P)-bd_dom_sf"/>
</dbReference>
<comment type="subunit">
    <text evidence="8">Homodimer.</text>
</comment>
<dbReference type="PROSITE" id="PS00747">
    <property type="entry name" value="GLUTR"/>
    <property type="match status" value="1"/>
</dbReference>
<dbReference type="SUPFAM" id="SSF69742">
    <property type="entry name" value="Glutamyl tRNA-reductase catalytic, N-terminal domain"/>
    <property type="match status" value="1"/>
</dbReference>
<dbReference type="InterPro" id="IPR006151">
    <property type="entry name" value="Shikm_DH/Glu-tRNA_Rdtase"/>
</dbReference>
<keyword evidence="6 8" id="KW-0627">Porphyrin biosynthesis</keyword>
<evidence type="ECO:0000259" key="14">
    <source>
        <dbReference type="Pfam" id="PF00745"/>
    </source>
</evidence>
<evidence type="ECO:0000256" key="7">
    <source>
        <dbReference type="ARBA" id="ARBA00047464"/>
    </source>
</evidence>
<comment type="similarity">
    <text evidence="2 8 13">Belongs to the glutamyl-tRNA reductase family.</text>
</comment>
<accession>A0A8G2FVE7</accession>
<dbReference type="EMBL" id="FWYE01000001">
    <property type="protein sequence ID" value="SMD30188.1"/>
    <property type="molecule type" value="Genomic_DNA"/>
</dbReference>
<comment type="miscellaneous">
    <text evidence="8">During catalysis, the active site Cys acts as a nucleophile attacking the alpha-carbonyl group of tRNA-bound glutamate with the formation of a thioester intermediate between enzyme and glutamate, and the concomitant release of tRNA(Glu). The thioester intermediate is finally reduced by direct hydride transfer from NADPH, to form the product GSA.</text>
</comment>
<dbReference type="InterPro" id="IPR015895">
    <property type="entry name" value="4pyrrol_synth_GluRdtase_N"/>
</dbReference>
<evidence type="ECO:0000313" key="18">
    <source>
        <dbReference type="Proteomes" id="UP000192315"/>
    </source>
</evidence>
<dbReference type="NCBIfam" id="TIGR01035">
    <property type="entry name" value="hemA"/>
    <property type="match status" value="1"/>
</dbReference>
<comment type="catalytic activity">
    <reaction evidence="7 8 13">
        <text>(S)-4-amino-5-oxopentanoate + tRNA(Glu) + NADP(+) = L-glutamyl-tRNA(Glu) + NADPH + H(+)</text>
        <dbReference type="Rhea" id="RHEA:12344"/>
        <dbReference type="Rhea" id="RHEA-COMP:9663"/>
        <dbReference type="Rhea" id="RHEA-COMP:9680"/>
        <dbReference type="ChEBI" id="CHEBI:15378"/>
        <dbReference type="ChEBI" id="CHEBI:57501"/>
        <dbReference type="ChEBI" id="CHEBI:57783"/>
        <dbReference type="ChEBI" id="CHEBI:58349"/>
        <dbReference type="ChEBI" id="CHEBI:78442"/>
        <dbReference type="ChEBI" id="CHEBI:78520"/>
        <dbReference type="EC" id="1.2.1.70"/>
    </reaction>
</comment>
<evidence type="ECO:0000256" key="8">
    <source>
        <dbReference type="HAMAP-Rule" id="MF_00087"/>
    </source>
</evidence>
<dbReference type="Gene3D" id="3.40.50.720">
    <property type="entry name" value="NAD(P)-binding Rossmann-like Domain"/>
    <property type="match status" value="1"/>
</dbReference>
<feature type="active site" description="Nucleophile" evidence="8 9">
    <location>
        <position position="50"/>
    </location>
</feature>
<dbReference type="Pfam" id="PF01488">
    <property type="entry name" value="Shikimate_DH"/>
    <property type="match status" value="1"/>
</dbReference>
<keyword evidence="5 8" id="KW-0560">Oxidoreductase</keyword>
<evidence type="ECO:0000256" key="13">
    <source>
        <dbReference type="RuleBase" id="RU000584"/>
    </source>
</evidence>
<dbReference type="SUPFAM" id="SSF69075">
    <property type="entry name" value="Glutamyl tRNA-reductase dimerization domain"/>
    <property type="match status" value="1"/>
</dbReference>
<feature type="binding site" evidence="8 10">
    <location>
        <begin position="49"/>
        <end position="52"/>
    </location>
    <ligand>
        <name>substrate</name>
    </ligand>
</feature>
<name>A0A8G2FVE7_PICTO</name>
<dbReference type="InterPro" id="IPR015896">
    <property type="entry name" value="4pyrrol_synth_GluRdtase_dimer"/>
</dbReference>
<evidence type="ECO:0000256" key="2">
    <source>
        <dbReference type="ARBA" id="ARBA00005916"/>
    </source>
</evidence>
<comment type="domain">
    <text evidence="8">Possesses an unusual extended V-shaped dimeric structure with each monomer consisting of three distinct domains arranged along a curved 'spinal' alpha-helix. The N-terminal catalytic domain specifically recognizes the glutamate moiety of the substrate. The second domain is the NADPH-binding domain, and the third C-terminal domain is responsible for dimerization.</text>
</comment>
<dbReference type="GO" id="GO:0019353">
    <property type="term" value="P:protoporphyrinogen IX biosynthetic process from glutamate"/>
    <property type="evidence" value="ECO:0007669"/>
    <property type="project" value="TreeGrafter"/>
</dbReference>
<evidence type="ECO:0000256" key="3">
    <source>
        <dbReference type="ARBA" id="ARBA00012970"/>
    </source>
</evidence>
<gene>
    <name evidence="8" type="primary">hemA</name>
    <name evidence="17" type="ORF">SAMN02745355_0050</name>
</gene>
<reference evidence="17 18" key="1">
    <citation type="submission" date="2017-04" db="EMBL/GenBank/DDBJ databases">
        <authorList>
            <person name="Varghese N."/>
            <person name="Submissions S."/>
        </authorList>
    </citation>
    <scope>NUCLEOTIDE SEQUENCE [LARGE SCALE GENOMIC DNA]</scope>
    <source>
        <strain evidence="17 18">DSM 9789</strain>
    </source>
</reference>
<evidence type="ECO:0000256" key="10">
    <source>
        <dbReference type="PIRSR" id="PIRSR000445-2"/>
    </source>
</evidence>
<dbReference type="HAMAP" id="MF_00087">
    <property type="entry name" value="Glu_tRNA_reductase"/>
    <property type="match status" value="1"/>
</dbReference>
<dbReference type="InterPro" id="IPR036453">
    <property type="entry name" value="GluRdtase_dimer_dom_sf"/>
</dbReference>
<keyword evidence="4 8" id="KW-0521">NADP</keyword>
<dbReference type="UniPathway" id="UPA00251">
    <property type="reaction ID" value="UER00316"/>
</dbReference>